<dbReference type="EMBL" id="JABBWK010000039">
    <property type="protein sequence ID" value="KAG1898419.1"/>
    <property type="molecule type" value="Genomic_DNA"/>
</dbReference>
<dbReference type="RefSeq" id="XP_041223995.1">
    <property type="nucleotide sequence ID" value="XM_041367362.1"/>
</dbReference>
<dbReference type="AlphaFoldDB" id="A0AAD4E2A1"/>
<comment type="caution">
    <text evidence="1">The sequence shown here is derived from an EMBL/GenBank/DDBJ whole genome shotgun (WGS) entry which is preliminary data.</text>
</comment>
<accession>A0AAD4E2A1</accession>
<reference evidence="1" key="1">
    <citation type="journal article" date="2020" name="New Phytol.">
        <title>Comparative genomics reveals dynamic genome evolution in host specialist ectomycorrhizal fungi.</title>
        <authorList>
            <person name="Lofgren L.A."/>
            <person name="Nguyen N.H."/>
            <person name="Vilgalys R."/>
            <person name="Ruytinx J."/>
            <person name="Liao H.L."/>
            <person name="Branco S."/>
            <person name="Kuo A."/>
            <person name="LaButti K."/>
            <person name="Lipzen A."/>
            <person name="Andreopoulos W."/>
            <person name="Pangilinan J."/>
            <person name="Riley R."/>
            <person name="Hundley H."/>
            <person name="Na H."/>
            <person name="Barry K."/>
            <person name="Grigoriev I.V."/>
            <person name="Stajich J.E."/>
            <person name="Kennedy P.G."/>
        </authorList>
    </citation>
    <scope>NUCLEOTIDE SEQUENCE</scope>
    <source>
        <strain evidence="1">FC203</strain>
    </source>
</reference>
<sequence>MLGGYKQPENGISGTCIMQQPEAPLFTSFAASPPAPIIPCTGSMASSPIHISTMFDRNHPSNLHFPGSRDRVKNLLWTIKQHRIVKDGGMVMRDIDELKEKLSTFYPGGIKMVDTFLVVPMLIIPGALDIRNSDGSLMALICTTFDGLDIFKDQTAMSVSEESQDPEINLQAEANEPFRCTHFSHWNHYGLMSHTVPQGVHPHDLEAARGRRTNLRQTLPYTSKETFTQQQLYLNIQANLAEIFEWIKEEISCHLPDEYKVLVKLVDILPNAEGSPWHIGMPRTLNYA</sequence>
<keyword evidence="2" id="KW-1185">Reference proteome</keyword>
<dbReference type="Proteomes" id="UP001195769">
    <property type="component" value="Unassembled WGS sequence"/>
</dbReference>
<name>A0AAD4E2A1_9AGAM</name>
<proteinExistence type="predicted"/>
<dbReference type="GeneID" id="64661660"/>
<gene>
    <name evidence="1" type="ORF">F5891DRAFT_1190802</name>
</gene>
<protein>
    <submittedName>
        <fullName evidence="1">Uncharacterized protein</fullName>
    </submittedName>
</protein>
<organism evidence="1 2">
    <name type="scientific">Suillus fuscotomentosus</name>
    <dbReference type="NCBI Taxonomy" id="1912939"/>
    <lineage>
        <taxon>Eukaryota</taxon>
        <taxon>Fungi</taxon>
        <taxon>Dikarya</taxon>
        <taxon>Basidiomycota</taxon>
        <taxon>Agaricomycotina</taxon>
        <taxon>Agaricomycetes</taxon>
        <taxon>Agaricomycetidae</taxon>
        <taxon>Boletales</taxon>
        <taxon>Suillineae</taxon>
        <taxon>Suillaceae</taxon>
        <taxon>Suillus</taxon>
    </lineage>
</organism>
<evidence type="ECO:0000313" key="2">
    <source>
        <dbReference type="Proteomes" id="UP001195769"/>
    </source>
</evidence>
<evidence type="ECO:0000313" key="1">
    <source>
        <dbReference type="EMBL" id="KAG1898419.1"/>
    </source>
</evidence>